<dbReference type="OrthoDB" id="9795504at2"/>
<sequence>MNPFSISDVYLDKNGRRTLDINPLSENYCSFDCVFCPLGRTKVKTDKTFSFNETESFIKRLEAILKTEKIDIVFINPDGESLANNRILDVINLIKKYKANVKLLSNGYIFNIEEFKHILNQCDEIIGELAVTNEKDFQKLQRPINGYTLENYISNMEEFNNQYNGKFILDITILKNYSDDYDSIQKFKNAINMIKPDEIYVETPSKGKLGKAFGVSEEKLKEISSHLKH</sequence>
<name>A0A0L0WBA1_GOTPU</name>
<evidence type="ECO:0000256" key="1">
    <source>
        <dbReference type="ARBA" id="ARBA00001966"/>
    </source>
</evidence>
<dbReference type="Proteomes" id="UP000037267">
    <property type="component" value="Unassembled WGS sequence"/>
</dbReference>
<dbReference type="SFLD" id="SFLDS00029">
    <property type="entry name" value="Radical_SAM"/>
    <property type="match status" value="1"/>
</dbReference>
<evidence type="ECO:0000313" key="8">
    <source>
        <dbReference type="EMBL" id="KNF08615.1"/>
    </source>
</evidence>
<evidence type="ECO:0000259" key="7">
    <source>
        <dbReference type="Pfam" id="PF04055"/>
    </source>
</evidence>
<dbReference type="InterPro" id="IPR007197">
    <property type="entry name" value="rSAM"/>
</dbReference>
<dbReference type="AlphaFoldDB" id="A0A0L0WBA1"/>
<dbReference type="STRING" id="1503.CLPU_6c01010"/>
<evidence type="ECO:0000256" key="2">
    <source>
        <dbReference type="ARBA" id="ARBA00022485"/>
    </source>
</evidence>
<dbReference type="GO" id="GO:0003824">
    <property type="term" value="F:catalytic activity"/>
    <property type="evidence" value="ECO:0007669"/>
    <property type="project" value="InterPro"/>
</dbReference>
<dbReference type="PANTHER" id="PTHR43787:SF11">
    <property type="entry name" value="UPF0026 PROTEIN SLR1464"/>
    <property type="match status" value="1"/>
</dbReference>
<keyword evidence="3" id="KW-0949">S-adenosyl-L-methionine</keyword>
<reference evidence="9" key="1">
    <citation type="submission" date="2015-07" db="EMBL/GenBank/DDBJ databases">
        <title>Draft genome sequence of the purine-degrading Gottschalkia purinilyticum DSM 1384 (formerly Clostridium purinilyticum).</title>
        <authorList>
            <person name="Poehlein A."/>
            <person name="Schiel-Bengelsdorf B."/>
            <person name="Bengelsdorf F.R."/>
            <person name="Daniel R."/>
            <person name="Duerre P."/>
        </authorList>
    </citation>
    <scope>NUCLEOTIDE SEQUENCE [LARGE SCALE GENOMIC DNA]</scope>
    <source>
        <strain evidence="9">DSM 1384</strain>
    </source>
</reference>
<evidence type="ECO:0000256" key="4">
    <source>
        <dbReference type="ARBA" id="ARBA00022723"/>
    </source>
</evidence>
<keyword evidence="6" id="KW-0411">Iron-sulfur</keyword>
<dbReference type="GO" id="GO:0051539">
    <property type="term" value="F:4 iron, 4 sulfur cluster binding"/>
    <property type="evidence" value="ECO:0007669"/>
    <property type="project" value="UniProtKB-KW"/>
</dbReference>
<gene>
    <name evidence="8" type="ORF">CLPU_6c01010</name>
</gene>
<organism evidence="8 9">
    <name type="scientific">Gottschalkia purinilytica</name>
    <name type="common">Clostridium purinilyticum</name>
    <dbReference type="NCBI Taxonomy" id="1503"/>
    <lineage>
        <taxon>Bacteria</taxon>
        <taxon>Bacillati</taxon>
        <taxon>Bacillota</taxon>
        <taxon>Tissierellia</taxon>
        <taxon>Tissierellales</taxon>
        <taxon>Gottschalkiaceae</taxon>
        <taxon>Gottschalkia</taxon>
    </lineage>
</organism>
<evidence type="ECO:0000256" key="3">
    <source>
        <dbReference type="ARBA" id="ARBA00022691"/>
    </source>
</evidence>
<dbReference type="EMBL" id="LGSS01000006">
    <property type="protein sequence ID" value="KNF08615.1"/>
    <property type="molecule type" value="Genomic_DNA"/>
</dbReference>
<dbReference type="CDD" id="cd01335">
    <property type="entry name" value="Radical_SAM"/>
    <property type="match status" value="1"/>
</dbReference>
<protein>
    <submittedName>
        <fullName evidence="8">Fe-S oxidoreductase</fullName>
    </submittedName>
</protein>
<feature type="domain" description="Radical SAM core" evidence="7">
    <location>
        <begin position="27"/>
        <end position="180"/>
    </location>
</feature>
<proteinExistence type="predicted"/>
<dbReference type="Pfam" id="PF04055">
    <property type="entry name" value="Radical_SAM"/>
    <property type="match status" value="1"/>
</dbReference>
<dbReference type="PANTHER" id="PTHR43787">
    <property type="entry name" value="FEMO COFACTOR BIOSYNTHESIS PROTEIN NIFB-RELATED"/>
    <property type="match status" value="1"/>
</dbReference>
<accession>A0A0L0WBA1</accession>
<dbReference type="PATRIC" id="fig|1503.3.peg.2900"/>
<keyword evidence="2" id="KW-0004">4Fe-4S</keyword>
<comment type="cofactor">
    <cofactor evidence="1">
        <name>[4Fe-4S] cluster</name>
        <dbReference type="ChEBI" id="CHEBI:49883"/>
    </cofactor>
</comment>
<keyword evidence="5" id="KW-0408">Iron</keyword>
<dbReference type="SUPFAM" id="SSF102114">
    <property type="entry name" value="Radical SAM enzymes"/>
    <property type="match status" value="1"/>
</dbReference>
<keyword evidence="4" id="KW-0479">Metal-binding</keyword>
<dbReference type="InterPro" id="IPR013785">
    <property type="entry name" value="Aldolase_TIM"/>
</dbReference>
<comment type="caution">
    <text evidence="8">The sequence shown here is derived from an EMBL/GenBank/DDBJ whole genome shotgun (WGS) entry which is preliminary data.</text>
</comment>
<evidence type="ECO:0000313" key="9">
    <source>
        <dbReference type="Proteomes" id="UP000037267"/>
    </source>
</evidence>
<evidence type="ECO:0000256" key="6">
    <source>
        <dbReference type="ARBA" id="ARBA00023014"/>
    </source>
</evidence>
<dbReference type="RefSeq" id="WP_050355131.1">
    <property type="nucleotide sequence ID" value="NZ_LGSS01000006.1"/>
</dbReference>
<keyword evidence="9" id="KW-1185">Reference proteome</keyword>
<dbReference type="Gene3D" id="3.20.20.70">
    <property type="entry name" value="Aldolase class I"/>
    <property type="match status" value="1"/>
</dbReference>
<dbReference type="InterPro" id="IPR058240">
    <property type="entry name" value="rSAM_sf"/>
</dbReference>
<dbReference type="GO" id="GO:0046872">
    <property type="term" value="F:metal ion binding"/>
    <property type="evidence" value="ECO:0007669"/>
    <property type="project" value="UniProtKB-KW"/>
</dbReference>
<evidence type="ECO:0000256" key="5">
    <source>
        <dbReference type="ARBA" id="ARBA00023004"/>
    </source>
</evidence>